<comment type="caution">
    <text evidence="1">The sequence shown here is derived from an EMBL/GenBank/DDBJ whole genome shotgun (WGS) entry which is preliminary data.</text>
</comment>
<protein>
    <submittedName>
        <fullName evidence="1">Uncharacterized protein</fullName>
    </submittedName>
</protein>
<name>X0WMI8_9ZZZZ</name>
<gene>
    <name evidence="1" type="ORF">S01H1_64785</name>
</gene>
<dbReference type="EMBL" id="BARS01042721">
    <property type="protein sequence ID" value="GAG31855.1"/>
    <property type="molecule type" value="Genomic_DNA"/>
</dbReference>
<proteinExistence type="predicted"/>
<dbReference type="AlphaFoldDB" id="X0WMI8"/>
<evidence type="ECO:0000313" key="1">
    <source>
        <dbReference type="EMBL" id="GAG31855.1"/>
    </source>
</evidence>
<feature type="non-terminal residue" evidence="1">
    <location>
        <position position="56"/>
    </location>
</feature>
<organism evidence="1">
    <name type="scientific">marine sediment metagenome</name>
    <dbReference type="NCBI Taxonomy" id="412755"/>
    <lineage>
        <taxon>unclassified sequences</taxon>
        <taxon>metagenomes</taxon>
        <taxon>ecological metagenomes</taxon>
    </lineage>
</organism>
<sequence>MAVCIKGHYGTRDKKDKGARAKESIRQDWAEYSKDLQRGVVHKKPNQIKAIKELHG</sequence>
<accession>X0WMI8</accession>
<reference evidence="1" key="1">
    <citation type="journal article" date="2014" name="Front. Microbiol.">
        <title>High frequency of phylogenetically diverse reductive dehalogenase-homologous genes in deep subseafloor sedimentary metagenomes.</title>
        <authorList>
            <person name="Kawai M."/>
            <person name="Futagami T."/>
            <person name="Toyoda A."/>
            <person name="Takaki Y."/>
            <person name="Nishi S."/>
            <person name="Hori S."/>
            <person name="Arai W."/>
            <person name="Tsubouchi T."/>
            <person name="Morono Y."/>
            <person name="Uchiyama I."/>
            <person name="Ito T."/>
            <person name="Fujiyama A."/>
            <person name="Inagaki F."/>
            <person name="Takami H."/>
        </authorList>
    </citation>
    <scope>NUCLEOTIDE SEQUENCE</scope>
    <source>
        <strain evidence="1">Expedition CK06-06</strain>
    </source>
</reference>